<dbReference type="Gene3D" id="3.40.50.150">
    <property type="entry name" value="Vaccinia Virus protein VP39"/>
    <property type="match status" value="1"/>
</dbReference>
<reference evidence="1" key="1">
    <citation type="journal article" date="2021" name="bioRxiv">
        <title>Unraveling nitrogen, sulfur and carbon metabolic pathways and microbial community transcriptional responses to substrate deprivation and toxicity stresses in a bioreactor mimicking anoxic brackish coastal sediment conditions.</title>
        <authorList>
            <person name="Martins P.D."/>
            <person name="Echeveste M.J."/>
            <person name="Arshad A."/>
            <person name="Kurth J."/>
            <person name="Ouboter H."/>
            <person name="Jetten M.S.M."/>
            <person name="Welte C.U."/>
        </authorList>
    </citation>
    <scope>NUCLEOTIDE SEQUENCE</scope>
    <source>
        <strain evidence="1">MAG_39</strain>
    </source>
</reference>
<organism evidence="1 2">
    <name type="scientific">Candidatus Nitrobium versatile</name>
    <dbReference type="NCBI Taxonomy" id="2884831"/>
    <lineage>
        <taxon>Bacteria</taxon>
        <taxon>Pseudomonadati</taxon>
        <taxon>Nitrospirota</taxon>
        <taxon>Nitrospiria</taxon>
        <taxon>Nitrospirales</taxon>
        <taxon>Nitrospiraceae</taxon>
        <taxon>Candidatus Nitrobium</taxon>
    </lineage>
</organism>
<dbReference type="PANTHER" id="PTHR43861:SF1">
    <property type="entry name" value="TRANS-ACONITATE 2-METHYLTRANSFERASE"/>
    <property type="match status" value="1"/>
</dbReference>
<evidence type="ECO:0000313" key="2">
    <source>
        <dbReference type="Proteomes" id="UP000705867"/>
    </source>
</evidence>
<keyword evidence="1" id="KW-0489">Methyltransferase</keyword>
<dbReference type="CDD" id="cd02440">
    <property type="entry name" value="AdoMet_MTases"/>
    <property type="match status" value="1"/>
</dbReference>
<accession>A0A953JE31</accession>
<protein>
    <submittedName>
        <fullName evidence="1">Class I SAM-dependent methyltransferase</fullName>
    </submittedName>
</protein>
<dbReference type="GO" id="GO:0032259">
    <property type="term" value="P:methylation"/>
    <property type="evidence" value="ECO:0007669"/>
    <property type="project" value="UniProtKB-KW"/>
</dbReference>
<keyword evidence="1" id="KW-0808">Transferase</keyword>
<comment type="caution">
    <text evidence="1">The sequence shown here is derived from an EMBL/GenBank/DDBJ whole genome shotgun (WGS) entry which is preliminary data.</text>
</comment>
<sequence length="206" mass="22997">MVNALFNDIVQRILTGNKGEQKRNLGRTLQGLSLKPGSKCVDFGCGTGLFAKVFTGGGLRYYGYDIDERLTEYANSLYRSSTCLFTASPDVLKTHAPFDLVMANCCFHHIDDSLIHEVLTGIRGLLEEGGTFLLIDILFAENDPSLLRGLFRKLEKGAYVRKAEDYRRIVERHFTVTSAAVERSHLFSLKGIPVYNDLLILTGKKS</sequence>
<evidence type="ECO:0000313" key="1">
    <source>
        <dbReference type="EMBL" id="MBZ0156969.1"/>
    </source>
</evidence>
<reference evidence="1" key="2">
    <citation type="submission" date="2021-08" db="EMBL/GenBank/DDBJ databases">
        <authorList>
            <person name="Dalcin Martins P."/>
        </authorList>
    </citation>
    <scope>NUCLEOTIDE SEQUENCE</scope>
    <source>
        <strain evidence="1">MAG_39</strain>
    </source>
</reference>
<dbReference type="SUPFAM" id="SSF53335">
    <property type="entry name" value="S-adenosyl-L-methionine-dependent methyltransferases"/>
    <property type="match status" value="1"/>
</dbReference>
<proteinExistence type="predicted"/>
<dbReference type="GO" id="GO:0008168">
    <property type="term" value="F:methyltransferase activity"/>
    <property type="evidence" value="ECO:0007669"/>
    <property type="project" value="UniProtKB-KW"/>
</dbReference>
<dbReference type="Pfam" id="PF13489">
    <property type="entry name" value="Methyltransf_23"/>
    <property type="match status" value="1"/>
</dbReference>
<dbReference type="EMBL" id="JAIOIV010000100">
    <property type="protein sequence ID" value="MBZ0156969.1"/>
    <property type="molecule type" value="Genomic_DNA"/>
</dbReference>
<gene>
    <name evidence="1" type="ORF">K8I29_12265</name>
</gene>
<dbReference type="Proteomes" id="UP000705867">
    <property type="component" value="Unassembled WGS sequence"/>
</dbReference>
<dbReference type="InterPro" id="IPR029063">
    <property type="entry name" value="SAM-dependent_MTases_sf"/>
</dbReference>
<dbReference type="AlphaFoldDB" id="A0A953JE31"/>
<dbReference type="PANTHER" id="PTHR43861">
    <property type="entry name" value="TRANS-ACONITATE 2-METHYLTRANSFERASE-RELATED"/>
    <property type="match status" value="1"/>
</dbReference>
<name>A0A953JE31_9BACT</name>